<accession>A0ACC6SFU9</accession>
<dbReference type="Proteomes" id="UP001439875">
    <property type="component" value="Unassembled WGS sequence"/>
</dbReference>
<gene>
    <name evidence="1" type="ORF">WMO40_19765</name>
</gene>
<dbReference type="EMBL" id="JBBMEW010000024">
    <property type="protein sequence ID" value="MEQ2528913.1"/>
    <property type="molecule type" value="Genomic_DNA"/>
</dbReference>
<sequence length="278" mass="30869">MNNKLQSDTPKLLLYVTIIISLIITIFPIFYLVLTSIKPSQLLYSVPPEFFFKLSFESFQQVFIEGEAGKYLINSLIVTISSTIIAVFLGALAAFILAIVQFKYKKAFYFTILITRMYPPITTLIPIYLIMQFLGLLDTYPALTLPYAGTQIALATMILYSFYKDLPVSIFESALIDGCSGWNLFLKLALPLSKTGLVSAGILIFILDWNEFLFGLALTSTSAKTAPVALTSYLEQEGMLQWGAVASMGTLMITPIIIFVFVFRQYLIKGLTSGATKG</sequence>
<proteinExistence type="predicted"/>
<protein>
    <submittedName>
        <fullName evidence="1">Carbohydrate ABC transporter permease</fullName>
    </submittedName>
</protein>
<comment type="caution">
    <text evidence="1">The sequence shown here is derived from an EMBL/GenBank/DDBJ whole genome shotgun (WGS) entry which is preliminary data.</text>
</comment>
<reference evidence="1" key="1">
    <citation type="submission" date="2024-03" db="EMBL/GenBank/DDBJ databases">
        <title>Human intestinal bacterial collection.</title>
        <authorList>
            <person name="Pauvert C."/>
            <person name="Hitch T.C.A."/>
            <person name="Clavel T."/>
        </authorList>
    </citation>
    <scope>NUCLEOTIDE SEQUENCE</scope>
    <source>
        <strain evidence="1">CLA-AA-H227</strain>
    </source>
</reference>
<name>A0ACC6SFU9_9BACI</name>
<evidence type="ECO:0000313" key="2">
    <source>
        <dbReference type="Proteomes" id="UP001439875"/>
    </source>
</evidence>
<evidence type="ECO:0000313" key="1">
    <source>
        <dbReference type="EMBL" id="MEQ2528913.1"/>
    </source>
</evidence>
<organism evidence="1 2">
    <name type="scientific">Robertmurraya yapensis</name>
    <name type="common">ex Hitch et al 2024</name>
    <dbReference type="NCBI Taxonomy" id="3133160"/>
    <lineage>
        <taxon>Bacteria</taxon>
        <taxon>Bacillati</taxon>
        <taxon>Bacillota</taxon>
        <taxon>Bacilli</taxon>
        <taxon>Bacillales</taxon>
        <taxon>Bacillaceae</taxon>
        <taxon>Robertmurraya</taxon>
    </lineage>
</organism>
<keyword evidence="2" id="KW-1185">Reference proteome</keyword>